<organism evidence="1">
    <name type="scientific">human gut metagenome</name>
    <dbReference type="NCBI Taxonomy" id="408170"/>
    <lineage>
        <taxon>unclassified sequences</taxon>
        <taxon>metagenomes</taxon>
        <taxon>organismal metagenomes</taxon>
    </lineage>
</organism>
<sequence>PALVGGGSVLDGTKLIAAGIPYDGDAWELVLDEAKSAKSFRSAT</sequence>
<protein>
    <submittedName>
        <fullName evidence="1">Uncharacterized protein</fullName>
    </submittedName>
</protein>
<reference evidence="1" key="1">
    <citation type="journal article" date="2013" name="Environ. Microbiol.">
        <title>Microbiota from the distal guts of lean and obese adolescents exhibit partial functional redundancy besides clear differences in community structure.</title>
        <authorList>
            <person name="Ferrer M."/>
            <person name="Ruiz A."/>
            <person name="Lanza F."/>
            <person name="Haange S.B."/>
            <person name="Oberbach A."/>
            <person name="Till H."/>
            <person name="Bargiela R."/>
            <person name="Campoy C."/>
            <person name="Segura M.T."/>
            <person name="Richter M."/>
            <person name="von Bergen M."/>
            <person name="Seifert J."/>
            <person name="Suarez A."/>
        </authorList>
    </citation>
    <scope>NUCLEOTIDE SEQUENCE</scope>
</reference>
<comment type="caution">
    <text evidence="1">The sequence shown here is derived from an EMBL/GenBank/DDBJ whole genome shotgun (WGS) entry which is preliminary data.</text>
</comment>
<dbReference type="Gene3D" id="3.40.50.1970">
    <property type="match status" value="1"/>
</dbReference>
<proteinExistence type="predicted"/>
<dbReference type="SUPFAM" id="SSF56796">
    <property type="entry name" value="Dehydroquinate synthase-like"/>
    <property type="match status" value="1"/>
</dbReference>
<accession>K1TBQ1</accession>
<dbReference type="AlphaFoldDB" id="K1TBQ1"/>
<feature type="non-terminal residue" evidence="1">
    <location>
        <position position="1"/>
    </location>
</feature>
<gene>
    <name evidence="1" type="ORF">OBE_05610</name>
</gene>
<dbReference type="EMBL" id="AJWZ01003846">
    <property type="protein sequence ID" value="EKC67103.1"/>
    <property type="molecule type" value="Genomic_DNA"/>
</dbReference>
<name>K1TBQ1_9ZZZZ</name>
<evidence type="ECO:0000313" key="1">
    <source>
        <dbReference type="EMBL" id="EKC67103.1"/>
    </source>
</evidence>